<dbReference type="RefSeq" id="WP_083041672.1">
    <property type="nucleotide sequence ID" value="NZ_CP020558.1"/>
</dbReference>
<evidence type="ECO:0000313" key="1">
    <source>
        <dbReference type="EMBL" id="ARF70691.1"/>
    </source>
</evidence>
<name>A0A1V0V018_9BACL</name>
<geneLocation type="plasmid" evidence="2">
    <name>pplp3</name>
</geneLocation>
<reference evidence="1 2" key="1">
    <citation type="submission" date="2017-03" db="EMBL/GenBank/DDBJ databases">
        <title>Paenibacillus larvae genome sequencing.</title>
        <authorList>
            <person name="Dingman D.W."/>
        </authorList>
    </citation>
    <scope>NUCLEOTIDE SEQUENCE [LARGE SCALE GENOMIC DNA]</scope>
    <source>
        <strain evidence="1 2">SAG 10367</strain>
        <plasmid evidence="2">pplp3</plasmid>
    </source>
</reference>
<evidence type="ECO:0000313" key="2">
    <source>
        <dbReference type="Proteomes" id="UP000192727"/>
    </source>
</evidence>
<dbReference type="AlphaFoldDB" id="A0A1V0V018"/>
<dbReference type="EMBL" id="CP020558">
    <property type="protein sequence ID" value="ARF70691.1"/>
    <property type="molecule type" value="Genomic_DNA"/>
</dbReference>
<accession>A0A1V0V018</accession>
<sequence length="200" mass="23988">MPRQVICRTCLKKSPINEMKCDETISDSGNKYRKYYHHGECWEKSVQEKEFLLKERNELDSLNDTIKRIHEIDSVPHVFFRDYLQPLRNGNFKQNRKKALYKAGFNYNLIEETYKYCEKVIRAAKKKKFEGTLNELKYCFAIVVDKIYIVKKRNEKSRKNKELTDKKANLSQSMEDIDFNNRSIEYKKKKVTNDISEFLD</sequence>
<dbReference type="Proteomes" id="UP000192727">
    <property type="component" value="Plasmid pPLP3"/>
</dbReference>
<protein>
    <submittedName>
        <fullName evidence="1">Uncharacterized protein</fullName>
    </submittedName>
</protein>
<proteinExistence type="predicted"/>
<keyword evidence="1" id="KW-0614">Plasmid</keyword>
<organism evidence="1 2">
    <name type="scientific">Paenibacillus larvae subsp. pulvifaciens</name>
    <dbReference type="NCBI Taxonomy" id="1477"/>
    <lineage>
        <taxon>Bacteria</taxon>
        <taxon>Bacillati</taxon>
        <taxon>Bacillota</taxon>
        <taxon>Bacilli</taxon>
        <taxon>Bacillales</taxon>
        <taxon>Paenibacillaceae</taxon>
        <taxon>Paenibacillus</taxon>
    </lineage>
</organism>
<gene>
    <name evidence="1" type="ORF">B7C51_24775</name>
</gene>